<sequence>MAGPTLHTEVHILQKAPPKEAFQPATAYSAEHGTLRILQRVPRKPTPNHIGLDLFDHAALILDAGSGGTWFVKEVRLLHRHTGIGQNYRRLQHASTFTALIARNPVHEESRESVDALLHTALHAFATSDRPDIVGFKSLYCFARDEGYPLKQHWYPTLPRDDRTDLAALLNQPVAELVTSTDRVAHLQRRLEDYLRGHTDILVE</sequence>
<accession>A0ABZ1CCE7</accession>
<gene>
    <name evidence="1" type="ORF">K1X11_007065</name>
</gene>
<keyword evidence="2" id="KW-1185">Reference proteome</keyword>
<organism evidence="1 2">
    <name type="scientific">Actomonas aquatica</name>
    <dbReference type="NCBI Taxonomy" id="2866162"/>
    <lineage>
        <taxon>Bacteria</taxon>
        <taxon>Pseudomonadati</taxon>
        <taxon>Verrucomicrobiota</taxon>
        <taxon>Opitutia</taxon>
        <taxon>Opitutales</taxon>
        <taxon>Opitutaceae</taxon>
        <taxon>Actomonas</taxon>
    </lineage>
</organism>
<protein>
    <submittedName>
        <fullName evidence="1">Uncharacterized protein</fullName>
    </submittedName>
</protein>
<proteinExistence type="predicted"/>
<evidence type="ECO:0000313" key="1">
    <source>
        <dbReference type="EMBL" id="WRQ89163.1"/>
    </source>
</evidence>
<dbReference type="EMBL" id="CP139781">
    <property type="protein sequence ID" value="WRQ89163.1"/>
    <property type="molecule type" value="Genomic_DNA"/>
</dbReference>
<dbReference type="RefSeq" id="WP_221031030.1">
    <property type="nucleotide sequence ID" value="NZ_CP139781.1"/>
</dbReference>
<dbReference type="Proteomes" id="UP000738431">
    <property type="component" value="Chromosome"/>
</dbReference>
<name>A0ABZ1CCE7_9BACT</name>
<reference evidence="1 2" key="2">
    <citation type="submission" date="2023-12" db="EMBL/GenBank/DDBJ databases">
        <title>Description of an unclassified Opitutus bacterium of Verrucomicrobiota.</title>
        <authorList>
            <person name="Zhang D.-F."/>
        </authorList>
    </citation>
    <scope>NUCLEOTIDE SEQUENCE [LARGE SCALE GENOMIC DNA]</scope>
    <source>
        <strain evidence="1 2">WL0086</strain>
    </source>
</reference>
<evidence type="ECO:0000313" key="2">
    <source>
        <dbReference type="Proteomes" id="UP000738431"/>
    </source>
</evidence>
<reference evidence="1 2" key="1">
    <citation type="submission" date="2021-08" db="EMBL/GenBank/DDBJ databases">
        <authorList>
            <person name="Zhang D."/>
            <person name="Zhang A."/>
            <person name="Wang L."/>
        </authorList>
    </citation>
    <scope>NUCLEOTIDE SEQUENCE [LARGE SCALE GENOMIC DNA]</scope>
    <source>
        <strain evidence="1 2">WL0086</strain>
    </source>
</reference>